<evidence type="ECO:0000256" key="3">
    <source>
        <dbReference type="ARBA" id="ARBA00022741"/>
    </source>
</evidence>
<dbReference type="SMART" id="SM01211">
    <property type="entry name" value="GATase_5"/>
    <property type="match status" value="1"/>
</dbReference>
<dbReference type="RefSeq" id="WP_069094090.1">
    <property type="nucleotide sequence ID" value="NZ_MASI01000001.1"/>
</dbReference>
<keyword evidence="4 8" id="KW-0658">Purine biosynthesis</keyword>
<dbReference type="InterPro" id="IPR010075">
    <property type="entry name" value="PRibForGlyAmidine_synth_PurQ"/>
</dbReference>
<accession>A0A1E2S3A5</accession>
<sequence>MKAAVVVFPGSNCDRDAKTVLTQVTGKAPAMVWHGDAELPEADLIVLPGGFSYGDYLRSGAMAAHSPIMREVIARAKAGTPVLGICNGFQVLTETGLLPGVLMRNRSLRFICKDVRLKVERNDTIYTRSYEAGEIVTIPIAHKDGNYFADDETLARVEGEGLVAFRYVSESGGLDDDANPNGSQHNIAGLYNERGNVLGMMPHPERLAEPALGGTDGAKIFTSLLEALH</sequence>
<dbReference type="EC" id="3.5.1.2" evidence="8"/>
<gene>
    <name evidence="8" type="primary">purQ</name>
    <name evidence="9" type="ORF">A7A08_00714</name>
</gene>
<dbReference type="HAMAP" id="MF_00421">
    <property type="entry name" value="PurQ"/>
    <property type="match status" value="1"/>
</dbReference>
<dbReference type="AlphaFoldDB" id="A0A1E2S3A5"/>
<dbReference type="PATRIC" id="fig|1177755.3.peg.714"/>
<dbReference type="Pfam" id="PF13507">
    <property type="entry name" value="GATase_5"/>
    <property type="match status" value="1"/>
</dbReference>
<comment type="subcellular location">
    <subcellularLocation>
        <location evidence="8">Cytoplasm</location>
    </subcellularLocation>
</comment>
<comment type="subunit">
    <text evidence="8">Part of the FGAM synthase complex composed of 1 PurL, 1 PurQ and 2 PurS subunits.</text>
</comment>
<keyword evidence="7 8" id="KW-0315">Glutamine amidotransferase</keyword>
<dbReference type="PANTHER" id="PTHR47552:SF1">
    <property type="entry name" value="PHOSPHORIBOSYLFORMYLGLYCINAMIDINE SYNTHASE SUBUNIT PURQ"/>
    <property type="match status" value="1"/>
</dbReference>
<dbReference type="Gene3D" id="3.40.50.880">
    <property type="match status" value="1"/>
</dbReference>
<comment type="catalytic activity">
    <reaction evidence="8">
        <text>N(2)-formyl-N(1)-(5-phospho-beta-D-ribosyl)glycinamide + L-glutamine + ATP + H2O = 2-formamido-N(1)-(5-O-phospho-beta-D-ribosyl)acetamidine + L-glutamate + ADP + phosphate + H(+)</text>
        <dbReference type="Rhea" id="RHEA:17129"/>
        <dbReference type="ChEBI" id="CHEBI:15377"/>
        <dbReference type="ChEBI" id="CHEBI:15378"/>
        <dbReference type="ChEBI" id="CHEBI:29985"/>
        <dbReference type="ChEBI" id="CHEBI:30616"/>
        <dbReference type="ChEBI" id="CHEBI:43474"/>
        <dbReference type="ChEBI" id="CHEBI:58359"/>
        <dbReference type="ChEBI" id="CHEBI:147286"/>
        <dbReference type="ChEBI" id="CHEBI:147287"/>
        <dbReference type="ChEBI" id="CHEBI:456216"/>
        <dbReference type="EC" id="6.3.5.3"/>
    </reaction>
</comment>
<evidence type="ECO:0000313" key="9">
    <source>
        <dbReference type="EMBL" id="ODA68880.1"/>
    </source>
</evidence>
<comment type="catalytic activity">
    <reaction evidence="8">
        <text>L-glutamine + H2O = L-glutamate + NH4(+)</text>
        <dbReference type="Rhea" id="RHEA:15889"/>
        <dbReference type="ChEBI" id="CHEBI:15377"/>
        <dbReference type="ChEBI" id="CHEBI:28938"/>
        <dbReference type="ChEBI" id="CHEBI:29985"/>
        <dbReference type="ChEBI" id="CHEBI:58359"/>
        <dbReference type="EC" id="3.5.1.2"/>
    </reaction>
</comment>
<proteinExistence type="inferred from homology"/>
<comment type="caution">
    <text evidence="9">The sequence shown here is derived from an EMBL/GenBank/DDBJ whole genome shotgun (WGS) entry which is preliminary data.</text>
</comment>
<dbReference type="GO" id="GO:0005737">
    <property type="term" value="C:cytoplasm"/>
    <property type="evidence" value="ECO:0007669"/>
    <property type="project" value="UniProtKB-SubCell"/>
</dbReference>
<dbReference type="GO" id="GO:0005524">
    <property type="term" value="F:ATP binding"/>
    <property type="evidence" value="ECO:0007669"/>
    <property type="project" value="UniProtKB-KW"/>
</dbReference>
<keyword evidence="2 8" id="KW-0436">Ligase</keyword>
<feature type="active site" evidence="8">
    <location>
        <position position="205"/>
    </location>
</feature>
<name>A0A1E2S3A5_9HYPH</name>
<keyword evidence="3 8" id="KW-0547">Nucleotide-binding</keyword>
<evidence type="ECO:0000256" key="7">
    <source>
        <dbReference type="ARBA" id="ARBA00022962"/>
    </source>
</evidence>
<dbReference type="UniPathway" id="UPA00074">
    <property type="reaction ID" value="UER00128"/>
</dbReference>
<evidence type="ECO:0000313" key="10">
    <source>
        <dbReference type="Proteomes" id="UP000095087"/>
    </source>
</evidence>
<keyword evidence="5 8" id="KW-0378">Hydrolase</keyword>
<dbReference type="EMBL" id="MASI01000001">
    <property type="protein sequence ID" value="ODA68880.1"/>
    <property type="molecule type" value="Genomic_DNA"/>
</dbReference>
<keyword evidence="1 8" id="KW-0963">Cytoplasm</keyword>
<evidence type="ECO:0000256" key="5">
    <source>
        <dbReference type="ARBA" id="ARBA00022801"/>
    </source>
</evidence>
<dbReference type="EC" id="6.3.5.3" evidence="8"/>
<feature type="active site" description="Nucleophile" evidence="8">
    <location>
        <position position="86"/>
    </location>
</feature>
<evidence type="ECO:0000256" key="6">
    <source>
        <dbReference type="ARBA" id="ARBA00022840"/>
    </source>
</evidence>
<reference evidence="9 10" key="1">
    <citation type="submission" date="2016-07" db="EMBL/GenBank/DDBJ databases">
        <title>Draft genome sequence of Methyloligella halotolerans C2T (VKM B-2706T=CCUG 61687T=DSM 25045T), a halotolerant polyhydroxybutyrate accumulating methylotroph.</title>
        <authorList>
            <person name="Vasilenko O.V."/>
            <person name="Doronina N.V."/>
            <person name="Poroshina M.N."/>
            <person name="Tarlachkov S.V."/>
            <person name="Trotsenko Y.A."/>
        </authorList>
    </citation>
    <scope>NUCLEOTIDE SEQUENCE [LARGE SCALE GENOMIC DNA]</scope>
    <source>
        <strain evidence="9 10">VKM B-2706</strain>
    </source>
</reference>
<evidence type="ECO:0000256" key="2">
    <source>
        <dbReference type="ARBA" id="ARBA00022598"/>
    </source>
</evidence>
<comment type="pathway">
    <text evidence="8">Purine metabolism; IMP biosynthesis via de novo pathway; 5-amino-1-(5-phospho-D-ribosyl)imidazole from N(2)-formyl-N(1)-(5-phospho-D-ribosyl)glycinamide: step 1/2.</text>
</comment>
<evidence type="ECO:0000256" key="8">
    <source>
        <dbReference type="HAMAP-Rule" id="MF_00421"/>
    </source>
</evidence>
<feature type="active site" evidence="8">
    <location>
        <position position="203"/>
    </location>
</feature>
<keyword evidence="6 8" id="KW-0067">ATP-binding</keyword>
<organism evidence="9 10">
    <name type="scientific">Methyloligella halotolerans</name>
    <dbReference type="NCBI Taxonomy" id="1177755"/>
    <lineage>
        <taxon>Bacteria</taxon>
        <taxon>Pseudomonadati</taxon>
        <taxon>Pseudomonadota</taxon>
        <taxon>Alphaproteobacteria</taxon>
        <taxon>Hyphomicrobiales</taxon>
        <taxon>Hyphomicrobiaceae</taxon>
        <taxon>Methyloligella</taxon>
    </lineage>
</organism>
<evidence type="ECO:0000256" key="1">
    <source>
        <dbReference type="ARBA" id="ARBA00022490"/>
    </source>
</evidence>
<dbReference type="NCBIfam" id="NF002957">
    <property type="entry name" value="PRK03619.1"/>
    <property type="match status" value="1"/>
</dbReference>
<dbReference type="STRING" id="1177755.A7A08_00714"/>
<dbReference type="NCBIfam" id="TIGR01737">
    <property type="entry name" value="FGAM_synth_I"/>
    <property type="match status" value="1"/>
</dbReference>
<dbReference type="InterPro" id="IPR029062">
    <property type="entry name" value="Class_I_gatase-like"/>
</dbReference>
<evidence type="ECO:0000256" key="4">
    <source>
        <dbReference type="ARBA" id="ARBA00022755"/>
    </source>
</evidence>
<dbReference type="GO" id="GO:0004642">
    <property type="term" value="F:phosphoribosylformylglycinamidine synthase activity"/>
    <property type="evidence" value="ECO:0007669"/>
    <property type="project" value="UniProtKB-UniRule"/>
</dbReference>
<dbReference type="GO" id="GO:0004359">
    <property type="term" value="F:glutaminase activity"/>
    <property type="evidence" value="ECO:0007669"/>
    <property type="project" value="UniProtKB-EC"/>
</dbReference>
<dbReference type="CDD" id="cd01740">
    <property type="entry name" value="GATase1_FGAR_AT"/>
    <property type="match status" value="1"/>
</dbReference>
<dbReference type="PANTHER" id="PTHR47552">
    <property type="entry name" value="PHOSPHORIBOSYLFORMYLGLYCINAMIDINE SYNTHASE SUBUNIT PURQ"/>
    <property type="match status" value="1"/>
</dbReference>
<dbReference type="PROSITE" id="PS51273">
    <property type="entry name" value="GATASE_TYPE_1"/>
    <property type="match status" value="1"/>
</dbReference>
<comment type="function">
    <text evidence="8">Part of the phosphoribosylformylglycinamidine synthase complex involved in the purines biosynthetic pathway. Catalyzes the ATP-dependent conversion of formylglycinamide ribonucleotide (FGAR) and glutamine to yield formylglycinamidine ribonucleotide (FGAM) and glutamate. The FGAM synthase complex is composed of three subunits. PurQ produces an ammonia molecule by converting glutamine to glutamate. PurL transfers the ammonia molecule to FGAR to form FGAM in an ATP-dependent manner. PurS interacts with PurQ and PurL and is thought to assist in the transfer of the ammonia molecule from PurQ to PurL.</text>
</comment>
<dbReference type="GO" id="GO:0006189">
    <property type="term" value="P:'de novo' IMP biosynthetic process"/>
    <property type="evidence" value="ECO:0007669"/>
    <property type="project" value="UniProtKB-UniRule"/>
</dbReference>
<dbReference type="OrthoDB" id="9804441at2"/>
<protein>
    <recommendedName>
        <fullName evidence="8">Phosphoribosylformylglycinamidine synthase subunit PurQ</fullName>
        <shortName evidence="8">FGAM synthase</shortName>
        <ecNumber evidence="8">6.3.5.3</ecNumber>
    </recommendedName>
    <alternativeName>
        <fullName evidence="8">Formylglycinamide ribonucleotide amidotransferase subunit I</fullName>
        <shortName evidence="8">FGAR amidotransferase I</shortName>
        <shortName evidence="8">FGAR-AT I</shortName>
    </alternativeName>
    <alternativeName>
        <fullName evidence="8">Glutaminase PurQ</fullName>
        <ecNumber evidence="8">3.5.1.2</ecNumber>
    </alternativeName>
    <alternativeName>
        <fullName evidence="8">Phosphoribosylformylglycinamidine synthase subunit I</fullName>
    </alternativeName>
</protein>
<dbReference type="PIRSF" id="PIRSF001586">
    <property type="entry name" value="FGAM_synth_I"/>
    <property type="match status" value="1"/>
</dbReference>
<dbReference type="SUPFAM" id="SSF52317">
    <property type="entry name" value="Class I glutamine amidotransferase-like"/>
    <property type="match status" value="1"/>
</dbReference>
<dbReference type="Proteomes" id="UP000095087">
    <property type="component" value="Unassembled WGS sequence"/>
</dbReference>
<keyword evidence="10" id="KW-1185">Reference proteome</keyword>